<evidence type="ECO:0000259" key="2">
    <source>
        <dbReference type="PROSITE" id="PS52015"/>
    </source>
</evidence>
<dbReference type="Proteomes" id="UP001310022">
    <property type="component" value="Unassembled WGS sequence"/>
</dbReference>
<feature type="chain" id="PRO_5043033348" description="TonB C-terminal domain-containing protein" evidence="1">
    <location>
        <begin position="20"/>
        <end position="290"/>
    </location>
</feature>
<reference evidence="3 4" key="1">
    <citation type="submission" date="2021-12" db="EMBL/GenBank/DDBJ databases">
        <title>Genome sequencing of bacteria with rrn-lacking chromosome and rrn-plasmid.</title>
        <authorList>
            <person name="Anda M."/>
            <person name="Iwasaki W."/>
        </authorList>
    </citation>
    <scope>NUCLEOTIDE SEQUENCE [LARGE SCALE GENOMIC DNA]</scope>
    <source>
        <strain evidence="3 4">NBRC 15940</strain>
    </source>
</reference>
<evidence type="ECO:0000313" key="4">
    <source>
        <dbReference type="Proteomes" id="UP001310022"/>
    </source>
</evidence>
<evidence type="ECO:0000256" key="1">
    <source>
        <dbReference type="SAM" id="SignalP"/>
    </source>
</evidence>
<dbReference type="InterPro" id="IPR037682">
    <property type="entry name" value="TonB_C"/>
</dbReference>
<dbReference type="SUPFAM" id="SSF74653">
    <property type="entry name" value="TolA/TonB C-terminal domain"/>
    <property type="match status" value="1"/>
</dbReference>
<dbReference type="Gene3D" id="3.30.1150.10">
    <property type="match status" value="1"/>
</dbReference>
<protein>
    <recommendedName>
        <fullName evidence="2">TonB C-terminal domain-containing protein</fullName>
    </recommendedName>
</protein>
<feature type="domain" description="TonB C-terminal" evidence="2">
    <location>
        <begin position="232"/>
        <end position="290"/>
    </location>
</feature>
<dbReference type="RefSeq" id="WP_338238657.1">
    <property type="nucleotide sequence ID" value="NZ_BQKE01000003.1"/>
</dbReference>
<name>A0AAN4W3V0_9BACT</name>
<keyword evidence="4" id="KW-1185">Reference proteome</keyword>
<dbReference type="AlphaFoldDB" id="A0AAN4W3V0"/>
<organism evidence="3 4">
    <name type="scientific">Persicobacter diffluens</name>
    <dbReference type="NCBI Taxonomy" id="981"/>
    <lineage>
        <taxon>Bacteria</taxon>
        <taxon>Pseudomonadati</taxon>
        <taxon>Bacteroidota</taxon>
        <taxon>Cytophagia</taxon>
        <taxon>Cytophagales</taxon>
        <taxon>Persicobacteraceae</taxon>
        <taxon>Persicobacter</taxon>
    </lineage>
</organism>
<dbReference type="Pfam" id="PF03544">
    <property type="entry name" value="TonB_C"/>
    <property type="match status" value="1"/>
</dbReference>
<dbReference type="EMBL" id="BQKE01000003">
    <property type="protein sequence ID" value="GJM63500.1"/>
    <property type="molecule type" value="Genomic_DNA"/>
</dbReference>
<proteinExistence type="predicted"/>
<dbReference type="GO" id="GO:0055085">
    <property type="term" value="P:transmembrane transport"/>
    <property type="evidence" value="ECO:0007669"/>
    <property type="project" value="InterPro"/>
</dbReference>
<evidence type="ECO:0000313" key="3">
    <source>
        <dbReference type="EMBL" id="GJM63500.1"/>
    </source>
</evidence>
<accession>A0AAN4W3V0</accession>
<feature type="signal peptide" evidence="1">
    <location>
        <begin position="1"/>
        <end position="19"/>
    </location>
</feature>
<sequence>MKIISTLILFLVFALNVNAQNAFGPIRPGVHFLDQNKRKCPKEDAQFKRVGTKTKEDPSILHIQDYSMEGELLFEGNFKKINKKNRAIGIHQYYSSSKSLEKTLEYQEEYADIIVKNWYPNGRMKMEGLLIKNDKDKRLSRKLMINAAWNEDGHQTVSEGNGIFEGEIDRISFKGELIAGEKHGLWKGFTEGNALTFEETYQNGEFIKGKSTTSTGEEFTYDEITKKAEIIGGMPAFYRFIGRKVRYPEVDRKRGTQGKVFVKISIDKKGKCQEVKVIKGISPTLNAEAK</sequence>
<comment type="caution">
    <text evidence="3">The sequence shown here is derived from an EMBL/GenBank/DDBJ whole genome shotgun (WGS) entry which is preliminary data.</text>
</comment>
<keyword evidence="1" id="KW-0732">Signal</keyword>
<dbReference type="PROSITE" id="PS52015">
    <property type="entry name" value="TONB_CTD"/>
    <property type="match status" value="1"/>
</dbReference>
<gene>
    <name evidence="3" type="ORF">PEDI_40520</name>
</gene>